<evidence type="ECO:0000256" key="1">
    <source>
        <dbReference type="SAM" id="MobiDB-lite"/>
    </source>
</evidence>
<evidence type="ECO:0000313" key="3">
    <source>
        <dbReference type="EMBL" id="KAJ9545128.1"/>
    </source>
</evidence>
<sequence>MWSTFGMYWRLYARSGCVGRREDTSDRDIENRVMQGTGVDFTGEGRGHGSLLCLVPIWFKGIVSFSLEEKAGSVPFLERRAVMCADVLCCGIRRISVGNNVMMRRVLGCDLDWATPKQTDTYLSLGEFWYNGRFHASIGMPLYEMLCMGEMNGSHLLERGWSESQGTRVSFWKVKGMRWRVIKGGNSQLSFSFPGKRTRREGRVRADPWRNWEQVKQDQRYIPEGKRESYRMRLRNGSSVRTFWDEVLSLLGSNLQTPTNFSTCHLLGECPLICHAKLRVQYQLYHSFLTDSSLSLDTPFTTPIPTPVPDSPATISDPSPPVPSPSPTSETPVESTDPGTTSSEIVRRSNRVRQVPAHIRDHHCYATLLSNHEPISYKEAASSSHWQAAMQEELRALTKAQTWDPIKTKSDGSIDRYKARLVAKGFNQEYGIDYEENFAHVARVTSVLRLLAIAATKHWPLFQMDVKNAFLNGDLSEEVYMTPPPGVSLPSGYVCRLRKALYGLKQAHRAWFEKFSNTVLSLGFSASNYDSGLFTRTTDSRNILLLLYIDDMIITGDDSIGIASPKQSISSSFEMKDLDRLHYFLGLEVLSDSSDTYLCQAKYISDLFPRLVFPITRWHPLSWSTIFIWHLILVLSYRIQHGTVNCLARLSISQLLDQTLPMLFIS</sequence>
<reference evidence="3" key="1">
    <citation type="submission" date="2023-03" db="EMBL/GenBank/DDBJ databases">
        <title>Chromosome-scale reference genome and RAD-based genetic map of yellow starthistle (Centaurea solstitialis) reveal putative structural variation and QTLs associated with invader traits.</title>
        <authorList>
            <person name="Reatini B."/>
            <person name="Cang F.A."/>
            <person name="Jiang Q."/>
            <person name="Mckibben M.T.W."/>
            <person name="Barker M.S."/>
            <person name="Rieseberg L.H."/>
            <person name="Dlugosch K.M."/>
        </authorList>
    </citation>
    <scope>NUCLEOTIDE SEQUENCE</scope>
    <source>
        <strain evidence="3">CAN-66</strain>
        <tissue evidence="3">Leaf</tissue>
    </source>
</reference>
<dbReference type="AlphaFoldDB" id="A0AA38SMI6"/>
<name>A0AA38SMI6_9ASTR</name>
<dbReference type="InterPro" id="IPR043502">
    <property type="entry name" value="DNA/RNA_pol_sf"/>
</dbReference>
<protein>
    <recommendedName>
        <fullName evidence="2">Reverse transcriptase Ty1/copia-type domain-containing protein</fullName>
    </recommendedName>
</protein>
<dbReference type="PANTHER" id="PTHR43383:SF2">
    <property type="entry name" value="AMIDOHYDROLASE 2 FAMILY PROTEIN"/>
    <property type="match status" value="1"/>
</dbReference>
<gene>
    <name evidence="3" type="ORF">OSB04_024835</name>
</gene>
<dbReference type="InterPro" id="IPR013103">
    <property type="entry name" value="RVT_2"/>
</dbReference>
<accession>A0AA38SMI6</accession>
<organism evidence="3 4">
    <name type="scientific">Centaurea solstitialis</name>
    <name type="common">yellow star-thistle</name>
    <dbReference type="NCBI Taxonomy" id="347529"/>
    <lineage>
        <taxon>Eukaryota</taxon>
        <taxon>Viridiplantae</taxon>
        <taxon>Streptophyta</taxon>
        <taxon>Embryophyta</taxon>
        <taxon>Tracheophyta</taxon>
        <taxon>Spermatophyta</taxon>
        <taxon>Magnoliopsida</taxon>
        <taxon>eudicotyledons</taxon>
        <taxon>Gunneridae</taxon>
        <taxon>Pentapetalae</taxon>
        <taxon>asterids</taxon>
        <taxon>campanulids</taxon>
        <taxon>Asterales</taxon>
        <taxon>Asteraceae</taxon>
        <taxon>Carduoideae</taxon>
        <taxon>Cardueae</taxon>
        <taxon>Centaureinae</taxon>
        <taxon>Centaurea</taxon>
    </lineage>
</organism>
<feature type="compositionally biased region" description="Low complexity" evidence="1">
    <location>
        <begin position="327"/>
        <end position="338"/>
    </location>
</feature>
<keyword evidence="4" id="KW-1185">Reference proteome</keyword>
<dbReference type="PANTHER" id="PTHR43383">
    <property type="entry name" value="NODULIN 6"/>
    <property type="match status" value="1"/>
</dbReference>
<evidence type="ECO:0000259" key="2">
    <source>
        <dbReference type="Pfam" id="PF07727"/>
    </source>
</evidence>
<comment type="caution">
    <text evidence="3">The sequence shown here is derived from an EMBL/GenBank/DDBJ whole genome shotgun (WGS) entry which is preliminary data.</text>
</comment>
<dbReference type="EMBL" id="JARYMX010000006">
    <property type="protein sequence ID" value="KAJ9545128.1"/>
    <property type="molecule type" value="Genomic_DNA"/>
</dbReference>
<dbReference type="Proteomes" id="UP001172457">
    <property type="component" value="Chromosome 6"/>
</dbReference>
<dbReference type="SUPFAM" id="SSF56672">
    <property type="entry name" value="DNA/RNA polymerases"/>
    <property type="match status" value="1"/>
</dbReference>
<proteinExistence type="predicted"/>
<feature type="domain" description="Reverse transcriptase Ty1/copia-type" evidence="2">
    <location>
        <begin position="402"/>
        <end position="607"/>
    </location>
</feature>
<feature type="region of interest" description="Disordered" evidence="1">
    <location>
        <begin position="300"/>
        <end position="352"/>
    </location>
</feature>
<evidence type="ECO:0000313" key="4">
    <source>
        <dbReference type="Proteomes" id="UP001172457"/>
    </source>
</evidence>
<dbReference type="Pfam" id="PF07727">
    <property type="entry name" value="RVT_2"/>
    <property type="match status" value="1"/>
</dbReference>